<evidence type="ECO:0000313" key="3">
    <source>
        <dbReference type="Proteomes" id="UP001189429"/>
    </source>
</evidence>
<feature type="compositionally biased region" description="Pro residues" evidence="1">
    <location>
        <begin position="342"/>
        <end position="352"/>
    </location>
</feature>
<reference evidence="2" key="1">
    <citation type="submission" date="2023-10" db="EMBL/GenBank/DDBJ databases">
        <authorList>
            <person name="Chen Y."/>
            <person name="Shah S."/>
            <person name="Dougan E. K."/>
            <person name="Thang M."/>
            <person name="Chan C."/>
        </authorList>
    </citation>
    <scope>NUCLEOTIDE SEQUENCE [LARGE SCALE GENOMIC DNA]</scope>
</reference>
<feature type="compositionally biased region" description="Acidic residues" evidence="1">
    <location>
        <begin position="365"/>
        <end position="375"/>
    </location>
</feature>
<feature type="region of interest" description="Disordered" evidence="1">
    <location>
        <begin position="43"/>
        <end position="163"/>
    </location>
</feature>
<feature type="compositionally biased region" description="Basic and acidic residues" evidence="1">
    <location>
        <begin position="51"/>
        <end position="77"/>
    </location>
</feature>
<feature type="compositionally biased region" description="Basic and acidic residues" evidence="1">
    <location>
        <begin position="330"/>
        <end position="341"/>
    </location>
</feature>
<comment type="caution">
    <text evidence="2">The sequence shown here is derived from an EMBL/GenBank/DDBJ whole genome shotgun (WGS) entry which is preliminary data.</text>
</comment>
<feature type="compositionally biased region" description="Pro residues" evidence="1">
    <location>
        <begin position="290"/>
        <end position="299"/>
    </location>
</feature>
<proteinExistence type="predicted"/>
<protein>
    <submittedName>
        <fullName evidence="2">Uncharacterized protein</fullName>
    </submittedName>
</protein>
<gene>
    <name evidence="2" type="ORF">PCOR1329_LOCUS24862</name>
</gene>
<keyword evidence="3" id="KW-1185">Reference proteome</keyword>
<name>A0ABN9RYF7_9DINO</name>
<feature type="compositionally biased region" description="Low complexity" evidence="1">
    <location>
        <begin position="256"/>
        <end position="289"/>
    </location>
</feature>
<dbReference type="Proteomes" id="UP001189429">
    <property type="component" value="Unassembled WGS sequence"/>
</dbReference>
<organism evidence="2 3">
    <name type="scientific">Prorocentrum cordatum</name>
    <dbReference type="NCBI Taxonomy" id="2364126"/>
    <lineage>
        <taxon>Eukaryota</taxon>
        <taxon>Sar</taxon>
        <taxon>Alveolata</taxon>
        <taxon>Dinophyceae</taxon>
        <taxon>Prorocentrales</taxon>
        <taxon>Prorocentraceae</taxon>
        <taxon>Prorocentrum</taxon>
    </lineage>
</organism>
<feature type="region of interest" description="Disordered" evidence="1">
    <location>
        <begin position="239"/>
        <end position="396"/>
    </location>
</feature>
<evidence type="ECO:0000256" key="1">
    <source>
        <dbReference type="SAM" id="MobiDB-lite"/>
    </source>
</evidence>
<feature type="region of interest" description="Disordered" evidence="1">
    <location>
        <begin position="1"/>
        <end position="22"/>
    </location>
</feature>
<feature type="compositionally biased region" description="Pro residues" evidence="1">
    <location>
        <begin position="90"/>
        <end position="163"/>
    </location>
</feature>
<dbReference type="EMBL" id="CAUYUJ010008613">
    <property type="protein sequence ID" value="CAK0824463.1"/>
    <property type="molecule type" value="Genomic_DNA"/>
</dbReference>
<accession>A0ABN9RYF7</accession>
<sequence length="441" mass="46490">MLAVRGEGLGDSRKPGNSLRNQGRFHFVCKGDADCASKLQPALEKALQQDTIHERVSERMKSGYYERGKGGQAKAERPSLPSAAPHRQGGPPPPGPPPGAWGPPPGAWGPPPPDGWGAPPPGWGAPPPGWPPPPDGWGAPPPGWPPPADGWGAPPPGWVPPPRPMRDYAPDAIAMLRHHGVLDGSFDEDMVADLLDETFGWQSLLDPVQVRPYMDRFLHAASELKVAICGGRAAPSQSRALPAAAPTNAQRPAPAPSSSRPSSSRPSSSRLPQAVEAPAASPEASRAPQLPSPPPPPPLGSGRGGRALPLSSKARGAPPSASLRVAEPVFSERRGAKRPAEKPPLPPGPPPGRGKIFVPSRQNEGEEEDAIEEDSVFVPSDAHYRGGDEEAEDETVEEAGNVFVPSRFQEGDFAQDDVADSVPTYLREYDAGFTTVGDDEL</sequence>
<evidence type="ECO:0000313" key="2">
    <source>
        <dbReference type="EMBL" id="CAK0824463.1"/>
    </source>
</evidence>